<keyword evidence="5 12" id="KW-0479">Metal-binding</keyword>
<evidence type="ECO:0000259" key="13">
    <source>
        <dbReference type="Pfam" id="PF00294"/>
    </source>
</evidence>
<comment type="activity regulation">
    <text evidence="12">Activated by a monovalent cation that binds near, but not in, the active site. The most likely occupant of the site in vivo is potassium. Ion binding induces a conformational change that may alter substrate affinity.</text>
</comment>
<evidence type="ECO:0000256" key="7">
    <source>
        <dbReference type="ARBA" id="ARBA00022777"/>
    </source>
</evidence>
<feature type="binding site" evidence="12">
    <location>
        <position position="305"/>
    </location>
    <ligand>
        <name>K(+)</name>
        <dbReference type="ChEBI" id="CHEBI:29103"/>
    </ligand>
</feature>
<evidence type="ECO:0000256" key="8">
    <source>
        <dbReference type="ARBA" id="ARBA00022840"/>
    </source>
</evidence>
<feature type="binding site" evidence="12">
    <location>
        <position position="264"/>
    </location>
    <ligand>
        <name>K(+)</name>
        <dbReference type="ChEBI" id="CHEBI:29103"/>
    </ligand>
</feature>
<keyword evidence="4 12" id="KW-0808">Transferase</keyword>
<feature type="binding site" evidence="12">
    <location>
        <position position="302"/>
    </location>
    <ligand>
        <name>K(+)</name>
        <dbReference type="ChEBI" id="CHEBI:29103"/>
    </ligand>
</feature>
<feature type="binding site" evidence="12">
    <location>
        <begin position="230"/>
        <end position="235"/>
    </location>
    <ligand>
        <name>ATP</name>
        <dbReference type="ChEBI" id="CHEBI:30616"/>
    </ligand>
</feature>
<dbReference type="InterPro" id="IPR002173">
    <property type="entry name" value="Carboh/pur_kinase_PfkB_CS"/>
</dbReference>
<evidence type="ECO:0000256" key="3">
    <source>
        <dbReference type="ARBA" id="ARBA00016943"/>
    </source>
</evidence>
<dbReference type="Gene3D" id="3.40.1190.20">
    <property type="match status" value="1"/>
</dbReference>
<feature type="binding site" evidence="12">
    <location>
        <position position="296"/>
    </location>
    <ligand>
        <name>ATP</name>
        <dbReference type="ChEBI" id="CHEBI:30616"/>
    </ligand>
</feature>
<feature type="binding site" evidence="12">
    <location>
        <begin position="269"/>
        <end position="270"/>
    </location>
    <ligand>
        <name>ATP</name>
        <dbReference type="ChEBI" id="CHEBI:30616"/>
    </ligand>
</feature>
<dbReference type="InterPro" id="IPR002139">
    <property type="entry name" value="Ribo/fructo_kinase"/>
</dbReference>
<evidence type="ECO:0000256" key="6">
    <source>
        <dbReference type="ARBA" id="ARBA00022741"/>
    </source>
</evidence>
<keyword evidence="8 12" id="KW-0067">ATP-binding</keyword>
<dbReference type="EC" id="2.7.1.15" evidence="2 12"/>
<dbReference type="HAMAP" id="MF_01987">
    <property type="entry name" value="Ribokinase"/>
    <property type="match status" value="1"/>
</dbReference>
<comment type="subunit">
    <text evidence="12">Homodimer.</text>
</comment>
<evidence type="ECO:0000256" key="10">
    <source>
        <dbReference type="ARBA" id="ARBA00022958"/>
    </source>
</evidence>
<comment type="catalytic activity">
    <reaction evidence="12">
        <text>D-ribose + ATP = D-ribose 5-phosphate + ADP + H(+)</text>
        <dbReference type="Rhea" id="RHEA:13697"/>
        <dbReference type="ChEBI" id="CHEBI:15378"/>
        <dbReference type="ChEBI" id="CHEBI:30616"/>
        <dbReference type="ChEBI" id="CHEBI:47013"/>
        <dbReference type="ChEBI" id="CHEBI:78346"/>
        <dbReference type="ChEBI" id="CHEBI:456216"/>
        <dbReference type="EC" id="2.7.1.15"/>
    </reaction>
</comment>
<comment type="function">
    <text evidence="12">Catalyzes the phosphorylation of ribose at O-5 in a reaction requiring ATP and magnesium. The resulting D-ribose-5-phosphate can then be used either for sythesis of nucleotides, histidine, and tryptophan, or as a component of the pentose phosphate pathway.</text>
</comment>
<proteinExistence type="inferred from homology"/>
<dbReference type="UniPathway" id="UPA00916">
    <property type="reaction ID" value="UER00889"/>
</dbReference>
<dbReference type="PRINTS" id="PR00990">
    <property type="entry name" value="RIBOKINASE"/>
</dbReference>
<dbReference type="PANTHER" id="PTHR10584:SF166">
    <property type="entry name" value="RIBOKINASE"/>
    <property type="match status" value="1"/>
</dbReference>
<dbReference type="EMBL" id="JACCJZ010000013">
    <property type="protein sequence ID" value="NYZ62476.1"/>
    <property type="molecule type" value="Genomic_DNA"/>
</dbReference>
<name>A0A7Z0QR67_9GAMM</name>
<feature type="binding site" evidence="12">
    <location>
        <position position="270"/>
    </location>
    <ligand>
        <name>substrate</name>
    </ligand>
</feature>
<comment type="caution">
    <text evidence="14">The sequence shown here is derived from an EMBL/GenBank/DDBJ whole genome shotgun (WGS) entry which is preliminary data.</text>
</comment>
<evidence type="ECO:0000313" key="15">
    <source>
        <dbReference type="Proteomes" id="UP000589896"/>
    </source>
</evidence>
<comment type="caution">
    <text evidence="12">Lacks conserved residue(s) required for the propagation of feature annotation.</text>
</comment>
<accession>A0A7Z0QR67</accession>
<sequence>MTAPHHVVVVGSFNVDHVWNCRSLPRRGETLAGRYHTGPGGKGFNQAVAAARAGASTAFLCALGNDDGGRQARTLAESDGIALRVHDSAHATGTAGIYVDEAGNNTIVIGAGANADLGAAWVGRQAPVLAGARLLLAQLESPLDAVLEAMRLARAGGTMTMLNPAPANAECLRELLAAADILTPNETEFTALLECHTSHRVDSDALVATSDAQLHRLCRTLLPRGSVVVTLGAAGAFVSHREDLTRGDAEAFYRVPADRVEPVDTTGAGDAFNGALAASYAAAPERAFALHVRFANRYAAQSTQHVGAASGMPHLAVEIS</sequence>
<dbReference type="Pfam" id="PF00294">
    <property type="entry name" value="PfkB"/>
    <property type="match status" value="1"/>
</dbReference>
<reference evidence="14 15" key="1">
    <citation type="submission" date="2020-07" db="EMBL/GenBank/DDBJ databases">
        <title>isolation of Luteimonas sp. SJ-16.</title>
        <authorList>
            <person name="Huang X.-X."/>
            <person name="Xu L."/>
            <person name="Sun J.-Q."/>
        </authorList>
    </citation>
    <scope>NUCLEOTIDE SEQUENCE [LARGE SCALE GENOMIC DNA]</scope>
    <source>
        <strain evidence="14 15">SJ-16</strain>
    </source>
</reference>
<keyword evidence="11 12" id="KW-0119">Carbohydrate metabolism</keyword>
<dbReference type="InterPro" id="IPR011877">
    <property type="entry name" value="Ribokinase"/>
</dbReference>
<dbReference type="GO" id="GO:0019303">
    <property type="term" value="P:D-ribose catabolic process"/>
    <property type="evidence" value="ECO:0007669"/>
    <property type="project" value="UniProtKB-UniRule"/>
</dbReference>
<evidence type="ECO:0000256" key="5">
    <source>
        <dbReference type="ARBA" id="ARBA00022723"/>
    </source>
</evidence>
<feature type="binding site" evidence="12">
    <location>
        <begin position="14"/>
        <end position="16"/>
    </location>
    <ligand>
        <name>substrate</name>
    </ligand>
</feature>
<keyword evidence="9 12" id="KW-0460">Magnesium</keyword>
<feature type="active site" description="Proton acceptor" evidence="12">
    <location>
        <position position="270"/>
    </location>
</feature>
<evidence type="ECO:0000256" key="9">
    <source>
        <dbReference type="ARBA" id="ARBA00022842"/>
    </source>
</evidence>
<keyword evidence="15" id="KW-1185">Reference proteome</keyword>
<feature type="binding site" evidence="12">
    <location>
        <position position="266"/>
    </location>
    <ligand>
        <name>K(+)</name>
        <dbReference type="ChEBI" id="CHEBI:29103"/>
    </ligand>
</feature>
<evidence type="ECO:0000256" key="4">
    <source>
        <dbReference type="ARBA" id="ARBA00022679"/>
    </source>
</evidence>
<comment type="cofactor">
    <cofactor evidence="12">
        <name>Mg(2+)</name>
        <dbReference type="ChEBI" id="CHEBI:18420"/>
    </cofactor>
    <text evidence="12">Requires a divalent cation, most likely magnesium in vivo, as an electrophilic catalyst to aid phosphoryl group transfer. It is the chelate of the metal and the nucleotide that is the actual substrate.</text>
</comment>
<dbReference type="CDD" id="cd01174">
    <property type="entry name" value="ribokinase"/>
    <property type="match status" value="1"/>
</dbReference>
<dbReference type="GO" id="GO:0005524">
    <property type="term" value="F:ATP binding"/>
    <property type="evidence" value="ECO:0007669"/>
    <property type="project" value="UniProtKB-UniRule"/>
</dbReference>
<keyword evidence="10 12" id="KW-0630">Potassium</keyword>
<feature type="binding site" evidence="12">
    <location>
        <begin position="41"/>
        <end position="45"/>
    </location>
    <ligand>
        <name>substrate</name>
    </ligand>
</feature>
<evidence type="ECO:0000256" key="2">
    <source>
        <dbReference type="ARBA" id="ARBA00012035"/>
    </source>
</evidence>
<feature type="binding site" evidence="12">
    <location>
        <position position="307"/>
    </location>
    <ligand>
        <name>K(+)</name>
        <dbReference type="ChEBI" id="CHEBI:29103"/>
    </ligand>
</feature>
<dbReference type="SUPFAM" id="SSF53613">
    <property type="entry name" value="Ribokinase-like"/>
    <property type="match status" value="1"/>
</dbReference>
<comment type="similarity">
    <text evidence="1">Belongs to the carbohydrate kinase pfkB family.</text>
</comment>
<dbReference type="Proteomes" id="UP000589896">
    <property type="component" value="Unassembled WGS sequence"/>
</dbReference>
<comment type="subcellular location">
    <subcellularLocation>
        <location evidence="12">Cytoplasm</location>
    </subcellularLocation>
</comment>
<keyword evidence="7 12" id="KW-0418">Kinase</keyword>
<protein>
    <recommendedName>
        <fullName evidence="3 12">Ribokinase</fullName>
        <shortName evidence="12">RK</shortName>
        <ecNumber evidence="2 12">2.7.1.15</ecNumber>
    </recommendedName>
</protein>
<gene>
    <name evidence="12" type="primary">rbsK</name>
    <name evidence="14" type="ORF">H0E82_06825</name>
</gene>
<dbReference type="RefSeq" id="WP_180544692.1">
    <property type="nucleotide sequence ID" value="NZ_JACCJZ010000013.1"/>
</dbReference>
<dbReference type="AlphaFoldDB" id="A0A7Z0QR67"/>
<dbReference type="GO" id="GO:0004747">
    <property type="term" value="F:ribokinase activity"/>
    <property type="evidence" value="ECO:0007669"/>
    <property type="project" value="UniProtKB-UniRule"/>
</dbReference>
<evidence type="ECO:0000256" key="11">
    <source>
        <dbReference type="ARBA" id="ARBA00023277"/>
    </source>
</evidence>
<keyword evidence="12" id="KW-0963">Cytoplasm</keyword>
<keyword evidence="6 12" id="KW-0547">Nucleotide-binding</keyword>
<dbReference type="GO" id="GO:0046872">
    <property type="term" value="F:metal ion binding"/>
    <property type="evidence" value="ECO:0007669"/>
    <property type="project" value="UniProtKB-KW"/>
</dbReference>
<feature type="binding site" evidence="12">
    <location>
        <position position="185"/>
    </location>
    <ligand>
        <name>ATP</name>
        <dbReference type="ChEBI" id="CHEBI:30616"/>
    </ligand>
</feature>
<evidence type="ECO:0000256" key="12">
    <source>
        <dbReference type="HAMAP-Rule" id="MF_01987"/>
    </source>
</evidence>
<feature type="binding site" evidence="12">
    <location>
        <position position="140"/>
    </location>
    <ligand>
        <name>substrate</name>
    </ligand>
</feature>
<organism evidence="14 15">
    <name type="scientific">Luteimonas deserti</name>
    <dbReference type="NCBI Taxonomy" id="2752306"/>
    <lineage>
        <taxon>Bacteria</taxon>
        <taxon>Pseudomonadati</taxon>
        <taxon>Pseudomonadota</taxon>
        <taxon>Gammaproteobacteria</taxon>
        <taxon>Lysobacterales</taxon>
        <taxon>Lysobacteraceae</taxon>
        <taxon>Luteimonas</taxon>
    </lineage>
</organism>
<dbReference type="GO" id="GO:0005829">
    <property type="term" value="C:cytosol"/>
    <property type="evidence" value="ECO:0007669"/>
    <property type="project" value="TreeGrafter"/>
</dbReference>
<evidence type="ECO:0000256" key="1">
    <source>
        <dbReference type="ARBA" id="ARBA00005380"/>
    </source>
</evidence>
<feature type="domain" description="Carbohydrate kinase PfkB" evidence="13">
    <location>
        <begin position="5"/>
        <end position="314"/>
    </location>
</feature>
<dbReference type="InterPro" id="IPR011611">
    <property type="entry name" value="PfkB_dom"/>
</dbReference>
<dbReference type="PANTHER" id="PTHR10584">
    <property type="entry name" value="SUGAR KINASE"/>
    <property type="match status" value="1"/>
</dbReference>
<evidence type="ECO:0000313" key="14">
    <source>
        <dbReference type="EMBL" id="NYZ62476.1"/>
    </source>
</evidence>
<dbReference type="InterPro" id="IPR029056">
    <property type="entry name" value="Ribokinase-like"/>
</dbReference>
<comment type="similarity">
    <text evidence="12">Belongs to the carbohydrate kinase PfkB family. Ribokinase subfamily.</text>
</comment>
<comment type="pathway">
    <text evidence="12">Carbohydrate metabolism; D-ribose degradation; D-ribose 5-phosphate from beta-D-ribopyranose: step 2/2.</text>
</comment>
<dbReference type="PROSITE" id="PS00584">
    <property type="entry name" value="PFKB_KINASES_2"/>
    <property type="match status" value="1"/>
</dbReference>